<evidence type="ECO:0000313" key="2">
    <source>
        <dbReference type="Proteomes" id="UP000010478"/>
    </source>
</evidence>
<dbReference type="Proteomes" id="UP000010478">
    <property type="component" value="Chromosome"/>
</dbReference>
<dbReference type="EMBL" id="CP003614">
    <property type="protein sequence ID" value="AFZ09850.1"/>
    <property type="molecule type" value="Genomic_DNA"/>
</dbReference>
<gene>
    <name evidence="1" type="ORF">Osc7112_5634</name>
</gene>
<reference evidence="1 2" key="1">
    <citation type="submission" date="2012-05" db="EMBL/GenBank/DDBJ databases">
        <title>Finished chromosome of genome of Oscillatoria sp. PCC 7112.</title>
        <authorList>
            <consortium name="US DOE Joint Genome Institute"/>
            <person name="Gugger M."/>
            <person name="Coursin T."/>
            <person name="Rippka R."/>
            <person name="Tandeau De Marsac N."/>
            <person name="Huntemann M."/>
            <person name="Wei C.-L."/>
            <person name="Han J."/>
            <person name="Detter J.C."/>
            <person name="Han C."/>
            <person name="Tapia R."/>
            <person name="Davenport K."/>
            <person name="Daligault H."/>
            <person name="Erkkila T."/>
            <person name="Gu W."/>
            <person name="Munk A.C.C."/>
            <person name="Teshima H."/>
            <person name="Xu Y."/>
            <person name="Chain P."/>
            <person name="Chen A."/>
            <person name="Krypides N."/>
            <person name="Mavromatis K."/>
            <person name="Markowitz V."/>
            <person name="Szeto E."/>
            <person name="Ivanova N."/>
            <person name="Mikhailova N."/>
            <person name="Ovchinnikova G."/>
            <person name="Pagani I."/>
            <person name="Pati A."/>
            <person name="Goodwin L."/>
            <person name="Peters L."/>
            <person name="Pitluck S."/>
            <person name="Woyke T."/>
            <person name="Kerfeld C."/>
        </authorList>
    </citation>
    <scope>NUCLEOTIDE SEQUENCE [LARGE SCALE GENOMIC DNA]</scope>
    <source>
        <strain evidence="1 2">PCC 7112</strain>
    </source>
</reference>
<organism evidence="1 2">
    <name type="scientific">Phormidium nigroviride PCC 7112</name>
    <dbReference type="NCBI Taxonomy" id="179408"/>
    <lineage>
        <taxon>Bacteria</taxon>
        <taxon>Bacillati</taxon>
        <taxon>Cyanobacteriota</taxon>
        <taxon>Cyanophyceae</taxon>
        <taxon>Oscillatoriophycideae</taxon>
        <taxon>Oscillatoriales</taxon>
        <taxon>Oscillatoriaceae</taxon>
        <taxon>Phormidium</taxon>
    </lineage>
</organism>
<name>K9VRJ9_9CYAN</name>
<proteinExistence type="predicted"/>
<dbReference type="HOGENOM" id="CLU_1957370_0_0_3"/>
<protein>
    <submittedName>
        <fullName evidence="1">Uncharacterized protein</fullName>
    </submittedName>
</protein>
<dbReference type="AlphaFoldDB" id="K9VRJ9"/>
<dbReference type="KEGG" id="oni:Osc7112_5634"/>
<sequence>MGFVGISGITWTILPNGTCQASRFINDTVSSPHQICQLERQDLVMLANILSDRNFADLPSEIPSEPTLNPHRLTIRLGEKSSTLVLPTGQSIDNILTTLHNQPETPRSRFLTIAQAIDRLVRQHCGDN</sequence>
<dbReference type="RefSeq" id="WP_015179055.1">
    <property type="nucleotide sequence ID" value="NC_019729.1"/>
</dbReference>
<keyword evidence="2" id="KW-1185">Reference proteome</keyword>
<accession>K9VRJ9</accession>
<evidence type="ECO:0000313" key="1">
    <source>
        <dbReference type="EMBL" id="AFZ09850.1"/>
    </source>
</evidence>